<protein>
    <submittedName>
        <fullName evidence="1">36184_t:CDS:1</fullName>
    </submittedName>
</protein>
<proteinExistence type="predicted"/>
<name>A0ACA9L349_9GLOM</name>
<sequence length="92" mass="10559">SSLKNEYLLPNSLNKDTLFFSQDTIISDSSEDFLASESPTFELEVFKNNVNYFNFATIPSEDSLTMNELKKIDDKINALDVLFTNAQDKFYI</sequence>
<gene>
    <name evidence="1" type="ORF">RPERSI_LOCUS1924</name>
</gene>
<reference evidence="1" key="1">
    <citation type="submission" date="2021-06" db="EMBL/GenBank/DDBJ databases">
        <authorList>
            <person name="Kallberg Y."/>
            <person name="Tangrot J."/>
            <person name="Rosling A."/>
        </authorList>
    </citation>
    <scope>NUCLEOTIDE SEQUENCE</scope>
    <source>
        <strain evidence="1">MA461A</strain>
    </source>
</reference>
<dbReference type="EMBL" id="CAJVQC010001954">
    <property type="protein sequence ID" value="CAG8503367.1"/>
    <property type="molecule type" value="Genomic_DNA"/>
</dbReference>
<comment type="caution">
    <text evidence="1">The sequence shown here is derived from an EMBL/GenBank/DDBJ whole genome shotgun (WGS) entry which is preliminary data.</text>
</comment>
<evidence type="ECO:0000313" key="1">
    <source>
        <dbReference type="EMBL" id="CAG8503367.1"/>
    </source>
</evidence>
<organism evidence="1 2">
    <name type="scientific">Racocetra persica</name>
    <dbReference type="NCBI Taxonomy" id="160502"/>
    <lineage>
        <taxon>Eukaryota</taxon>
        <taxon>Fungi</taxon>
        <taxon>Fungi incertae sedis</taxon>
        <taxon>Mucoromycota</taxon>
        <taxon>Glomeromycotina</taxon>
        <taxon>Glomeromycetes</taxon>
        <taxon>Diversisporales</taxon>
        <taxon>Gigasporaceae</taxon>
        <taxon>Racocetra</taxon>
    </lineage>
</organism>
<dbReference type="Proteomes" id="UP000789920">
    <property type="component" value="Unassembled WGS sequence"/>
</dbReference>
<feature type="non-terminal residue" evidence="1">
    <location>
        <position position="1"/>
    </location>
</feature>
<keyword evidence="2" id="KW-1185">Reference proteome</keyword>
<accession>A0ACA9L349</accession>
<evidence type="ECO:0000313" key="2">
    <source>
        <dbReference type="Proteomes" id="UP000789920"/>
    </source>
</evidence>